<evidence type="ECO:0000256" key="1">
    <source>
        <dbReference type="ARBA" id="ARBA00022490"/>
    </source>
</evidence>
<proteinExistence type="predicted"/>
<keyword evidence="3" id="KW-0159">Chromosome partition</keyword>
<dbReference type="InterPro" id="IPR005234">
    <property type="entry name" value="ScpB_csome_segregation"/>
</dbReference>
<dbReference type="InterPro" id="IPR036390">
    <property type="entry name" value="WH_DNA-bd_sf"/>
</dbReference>
<dbReference type="SUPFAM" id="SSF46785">
    <property type="entry name" value="Winged helix' DNA-binding domain"/>
    <property type="match status" value="2"/>
</dbReference>
<name>A0A1Z4JKE1_LEPBY</name>
<keyword evidence="2" id="KW-0132">Cell division</keyword>
<feature type="region of interest" description="Disordered" evidence="5">
    <location>
        <begin position="192"/>
        <end position="212"/>
    </location>
</feature>
<keyword evidence="7" id="KW-1185">Reference proteome</keyword>
<dbReference type="Pfam" id="PF04079">
    <property type="entry name" value="SMC_ScpB"/>
    <property type="match status" value="1"/>
</dbReference>
<dbReference type="InterPro" id="IPR036388">
    <property type="entry name" value="WH-like_DNA-bd_sf"/>
</dbReference>
<keyword evidence="1" id="KW-0963">Cytoplasm</keyword>
<dbReference type="AlphaFoldDB" id="A0A1Z4JKE1"/>
<dbReference type="GO" id="GO:0051301">
    <property type="term" value="P:cell division"/>
    <property type="evidence" value="ECO:0007669"/>
    <property type="project" value="UniProtKB-KW"/>
</dbReference>
<dbReference type="Gene3D" id="1.10.10.10">
    <property type="entry name" value="Winged helix-like DNA-binding domain superfamily/Winged helix DNA-binding domain"/>
    <property type="match status" value="2"/>
</dbReference>
<accession>A0A1Z4JKE1</accession>
<keyword evidence="4" id="KW-0131">Cell cycle</keyword>
<evidence type="ECO:0000256" key="5">
    <source>
        <dbReference type="SAM" id="MobiDB-lite"/>
    </source>
</evidence>
<dbReference type="NCBIfam" id="TIGR00281">
    <property type="entry name" value="SMC-Scp complex subunit ScpB"/>
    <property type="match status" value="1"/>
</dbReference>
<evidence type="ECO:0000313" key="6">
    <source>
        <dbReference type="EMBL" id="BAY57232.1"/>
    </source>
</evidence>
<evidence type="ECO:0000256" key="4">
    <source>
        <dbReference type="ARBA" id="ARBA00023306"/>
    </source>
</evidence>
<dbReference type="PANTHER" id="PTHR34298">
    <property type="entry name" value="SEGREGATION AND CONDENSATION PROTEIN B"/>
    <property type="match status" value="1"/>
</dbReference>
<evidence type="ECO:0000313" key="7">
    <source>
        <dbReference type="Proteomes" id="UP000217895"/>
    </source>
</evidence>
<dbReference type="GO" id="GO:0051304">
    <property type="term" value="P:chromosome separation"/>
    <property type="evidence" value="ECO:0007669"/>
    <property type="project" value="InterPro"/>
</dbReference>
<gene>
    <name evidence="6" type="ORF">NIES2135_40960</name>
</gene>
<evidence type="ECO:0000256" key="2">
    <source>
        <dbReference type="ARBA" id="ARBA00022618"/>
    </source>
</evidence>
<protein>
    <submittedName>
        <fullName evidence="6">Segregation and condensation protein B</fullName>
    </submittedName>
</protein>
<evidence type="ECO:0000256" key="3">
    <source>
        <dbReference type="ARBA" id="ARBA00022829"/>
    </source>
</evidence>
<sequence length="212" mass="23387">MTRLTTTLEAILYLKAQPMTIAQLAELAGFDRQTTEEGLMELMSDYAHRDGALEIAETDSGYSLQLRETYQNLINALIPADLGVGALRTLAVIALKGPISQTELVEIRGSGVYQHIPELVELGFVRKRKNSDGRSSLVQVTDKFHQYFQINQDIGQLIQKKPKPEESVAAETVEKVSEDSIIEESVAPETVKKVSENSVLEEPNEVEVSSVG</sequence>
<dbReference type="Proteomes" id="UP000217895">
    <property type="component" value="Chromosome"/>
</dbReference>
<organism evidence="6 7">
    <name type="scientific">Leptolyngbya boryana NIES-2135</name>
    <dbReference type="NCBI Taxonomy" id="1973484"/>
    <lineage>
        <taxon>Bacteria</taxon>
        <taxon>Bacillati</taxon>
        <taxon>Cyanobacteriota</taxon>
        <taxon>Cyanophyceae</taxon>
        <taxon>Leptolyngbyales</taxon>
        <taxon>Leptolyngbyaceae</taxon>
        <taxon>Leptolyngbya group</taxon>
        <taxon>Leptolyngbya</taxon>
    </lineage>
</organism>
<reference evidence="6 7" key="1">
    <citation type="submission" date="2017-06" db="EMBL/GenBank/DDBJ databases">
        <title>Genome sequencing of cyanobaciteial culture collection at National Institute for Environmental Studies (NIES).</title>
        <authorList>
            <person name="Hirose Y."/>
            <person name="Shimura Y."/>
            <person name="Fujisawa T."/>
            <person name="Nakamura Y."/>
            <person name="Kawachi M."/>
        </authorList>
    </citation>
    <scope>NUCLEOTIDE SEQUENCE [LARGE SCALE GENOMIC DNA]</scope>
    <source>
        <strain evidence="6 7">NIES-2135</strain>
    </source>
</reference>
<dbReference type="EMBL" id="AP018203">
    <property type="protein sequence ID" value="BAY57232.1"/>
    <property type="molecule type" value="Genomic_DNA"/>
</dbReference>
<dbReference type="PANTHER" id="PTHR34298:SF2">
    <property type="entry name" value="SEGREGATION AND CONDENSATION PROTEIN B"/>
    <property type="match status" value="1"/>
</dbReference>